<dbReference type="Pfam" id="PF14580">
    <property type="entry name" value="LRR_9"/>
    <property type="match status" value="1"/>
</dbReference>
<evidence type="ECO:0000259" key="4">
    <source>
        <dbReference type="SMART" id="SM00446"/>
    </source>
</evidence>
<feature type="region of interest" description="Disordered" evidence="3">
    <location>
        <begin position="133"/>
        <end position="222"/>
    </location>
</feature>
<dbReference type="Proteomes" id="UP000008743">
    <property type="component" value="Unassembled WGS sequence"/>
</dbReference>
<protein>
    <submittedName>
        <fullName evidence="5">Leucine Rich Repeat family protein</fullName>
    </submittedName>
</protein>
<dbReference type="Gene3D" id="3.80.10.10">
    <property type="entry name" value="Ribonuclease Inhibitor"/>
    <property type="match status" value="1"/>
</dbReference>
<dbReference type="InterPro" id="IPR001611">
    <property type="entry name" value="Leu-rich_rpt"/>
</dbReference>
<dbReference type="PhylomeDB" id="A0A0D2VP69"/>
<feature type="compositionally biased region" description="Polar residues" evidence="3">
    <location>
        <begin position="140"/>
        <end position="153"/>
    </location>
</feature>
<dbReference type="EMBL" id="KE346363">
    <property type="protein sequence ID" value="KJE92202.1"/>
    <property type="molecule type" value="Genomic_DNA"/>
</dbReference>
<dbReference type="eggNOG" id="KOG2123">
    <property type="taxonomic scope" value="Eukaryota"/>
</dbReference>
<keyword evidence="2" id="KW-0677">Repeat</keyword>
<feature type="compositionally biased region" description="Basic and acidic residues" evidence="3">
    <location>
        <begin position="162"/>
        <end position="175"/>
    </location>
</feature>
<dbReference type="SMART" id="SM00446">
    <property type="entry name" value="LRRcap"/>
    <property type="match status" value="1"/>
</dbReference>
<feature type="compositionally biased region" description="Polar residues" evidence="3">
    <location>
        <begin position="210"/>
        <end position="219"/>
    </location>
</feature>
<dbReference type="SUPFAM" id="SSF52058">
    <property type="entry name" value="L domain-like"/>
    <property type="match status" value="1"/>
</dbReference>
<dbReference type="InterPro" id="IPR003603">
    <property type="entry name" value="U2A'_phosphoprotein32A_C"/>
</dbReference>
<dbReference type="AlphaFoldDB" id="A0A0D2VP69"/>
<evidence type="ECO:0000256" key="2">
    <source>
        <dbReference type="ARBA" id="ARBA00022737"/>
    </source>
</evidence>
<dbReference type="InterPro" id="IPR032675">
    <property type="entry name" value="LRR_dom_sf"/>
</dbReference>
<feature type="domain" description="U2A'/phosphoprotein 32 family A C-terminal" evidence="4">
    <location>
        <begin position="105"/>
        <end position="123"/>
    </location>
</feature>
<keyword evidence="1" id="KW-0433">Leucine-rich repeat</keyword>
<dbReference type="RefSeq" id="XP_004364054.1">
    <property type="nucleotide sequence ID" value="XM_004363997.1"/>
</dbReference>
<dbReference type="PANTHER" id="PTHR18849">
    <property type="entry name" value="LEUCINE RICH REPEAT PROTEIN"/>
    <property type="match status" value="1"/>
</dbReference>
<dbReference type="InParanoid" id="A0A0D2VP69"/>
<sequence length="254" mass="27707">MSNNSLSEAVVLAKTGAKTLLDVRHLHCWGEEFGDISIVARMANVEVLSLSANKISHLQPMRACLKLKELYLRHNQIASVAELQWLRKLPELRSLWLSDNPVTALPNYRLQVIALLPQLQILDNLVVGAAERSAIPPSSRPVQKSPPTQTGLPTNPACRNCQHHDPHESHLKQHVEQQPPPRSSASPAAPATPPVSPKVSVVGPSVERPSANNGSPTKTAPSAPLQAVLVLLPLLSKNEQLHVLHALQRQQPQQ</sequence>
<accession>A0A0D2VP69</accession>
<evidence type="ECO:0000256" key="1">
    <source>
        <dbReference type="ARBA" id="ARBA00022614"/>
    </source>
</evidence>
<dbReference type="PANTHER" id="PTHR18849:SF0">
    <property type="entry name" value="CILIA- AND FLAGELLA-ASSOCIATED PROTEIN 410-RELATED"/>
    <property type="match status" value="1"/>
</dbReference>
<keyword evidence="6" id="KW-1185">Reference proteome</keyword>
<reference evidence="6" key="1">
    <citation type="submission" date="2011-02" db="EMBL/GenBank/DDBJ databases">
        <title>The Genome Sequence of Capsaspora owczarzaki ATCC 30864.</title>
        <authorList>
            <person name="Russ C."/>
            <person name="Cuomo C."/>
            <person name="Burger G."/>
            <person name="Gray M.W."/>
            <person name="Holland P.W.H."/>
            <person name="King N."/>
            <person name="Lang F.B.F."/>
            <person name="Roger A.J."/>
            <person name="Ruiz-Trillo I."/>
            <person name="Young S.K."/>
            <person name="Zeng Q."/>
            <person name="Gargeya S."/>
            <person name="Alvarado L."/>
            <person name="Berlin A."/>
            <person name="Chapman S.B."/>
            <person name="Chen Z."/>
            <person name="Freedman E."/>
            <person name="Gellesch M."/>
            <person name="Goldberg J."/>
            <person name="Griggs A."/>
            <person name="Gujja S."/>
            <person name="Heilman E."/>
            <person name="Heiman D."/>
            <person name="Howarth C."/>
            <person name="Mehta T."/>
            <person name="Neiman D."/>
            <person name="Pearson M."/>
            <person name="Roberts A."/>
            <person name="Saif S."/>
            <person name="Shea T."/>
            <person name="Shenoy N."/>
            <person name="Sisk P."/>
            <person name="Stolte C."/>
            <person name="Sykes S."/>
            <person name="White J."/>
            <person name="Yandava C."/>
            <person name="Haas B."/>
            <person name="Nusbaum C."/>
            <person name="Birren B."/>
        </authorList>
    </citation>
    <scope>NUCLEOTIDE SEQUENCE</scope>
    <source>
        <strain evidence="6">ATCC 30864</strain>
    </source>
</reference>
<dbReference type="PROSITE" id="PS51450">
    <property type="entry name" value="LRR"/>
    <property type="match status" value="2"/>
</dbReference>
<feature type="compositionally biased region" description="Low complexity" evidence="3">
    <location>
        <begin position="197"/>
        <end position="206"/>
    </location>
</feature>
<evidence type="ECO:0000313" key="6">
    <source>
        <dbReference type="Proteomes" id="UP000008743"/>
    </source>
</evidence>
<dbReference type="OrthoDB" id="1517790at2759"/>
<proteinExistence type="predicted"/>
<gene>
    <name evidence="5" type="ORF">CAOG_003215</name>
</gene>
<name>A0A0D2VP69_CAPO3</name>
<dbReference type="STRING" id="595528.A0A0D2VP69"/>
<evidence type="ECO:0000256" key="3">
    <source>
        <dbReference type="SAM" id="MobiDB-lite"/>
    </source>
</evidence>
<evidence type="ECO:0000313" key="5">
    <source>
        <dbReference type="EMBL" id="KJE92202.1"/>
    </source>
</evidence>
<organism evidence="5 6">
    <name type="scientific">Capsaspora owczarzaki (strain ATCC 30864)</name>
    <dbReference type="NCBI Taxonomy" id="595528"/>
    <lineage>
        <taxon>Eukaryota</taxon>
        <taxon>Filasterea</taxon>
        <taxon>Capsaspora</taxon>
    </lineage>
</organism>